<feature type="compositionally biased region" description="Basic residues" evidence="11">
    <location>
        <begin position="328"/>
        <end position="340"/>
    </location>
</feature>
<dbReference type="SUPFAM" id="SSF52954">
    <property type="entry name" value="Class II aaRS ABD-related"/>
    <property type="match status" value="1"/>
</dbReference>
<feature type="compositionally biased region" description="Basic residues" evidence="11">
    <location>
        <begin position="270"/>
        <end position="280"/>
    </location>
</feature>
<evidence type="ECO:0000313" key="15">
    <source>
        <dbReference type="Proteomes" id="UP001239994"/>
    </source>
</evidence>
<feature type="region of interest" description="Disordered" evidence="11">
    <location>
        <begin position="268"/>
        <end position="308"/>
    </location>
</feature>
<comment type="catalytic activity">
    <reaction evidence="1">
        <text>Endonucleolytic cleavage to nucleoside 3'-phosphates and 3'-phosphooligonucleotide end-products.</text>
        <dbReference type="EC" id="3.1.22.1"/>
    </reaction>
</comment>
<evidence type="ECO:0000256" key="4">
    <source>
        <dbReference type="ARBA" id="ARBA00012036"/>
    </source>
</evidence>
<keyword evidence="10" id="KW-0175">Coiled coil</keyword>
<evidence type="ECO:0000313" key="14">
    <source>
        <dbReference type="EMBL" id="KAK1806011.1"/>
    </source>
</evidence>
<comment type="similarity">
    <text evidence="3">Belongs to the DNase II family.</text>
</comment>
<feature type="region of interest" description="Disordered" evidence="11">
    <location>
        <begin position="328"/>
        <end position="366"/>
    </location>
</feature>
<dbReference type="EC" id="3.1.22.1" evidence="4"/>
<sequence>MFSVWSFCLILIQVFIFGSLCEADLSCLDEEGQPVDWFIVYKLPKYTKGVVGSGVDYMYLDPSLLSWQLSTHVVNTSKGAIGSTLSQLYHRYELNSSAYMIYNDAPPVLKYLNNYGHTKGVLLFDESQGFWLMHSVPHFPPFPEMGYGFPSTGKLFGQMFHCTTYSYREFQKISQQLAYMNPHVYNCSISAAYYTDMAAMAQLCAGEMPVVSPSRKLEKLKSVQGETFLSFAKSHSYVDGKSILELFLAISNKMDFIEVPVSEDTTNTKNKVKKTMKRQKPFQEPVDNGSVEESESAGSSFPPTFSLSTIKNKQRRHLMFMKLKQEKRKQKLELRKKRKKERDALGDKAPPKDVPKTIENQRVYDETTVDPEDEEVAFDEGTDEFSAYFNKLTNPKVLITTSDRPRGRTVRFCEQLATVIPNAHVYYRRGLALKRIIPQCVSRNFTYLMVINEDRKVPNGMVLCHLPDGPTAHFKVSSVRLRKEMKRRGKDPTEHHPEVILNNFSTRLGHSIGRMFAALFPHDPHFVGRQVATFHNQRDFIFFRFHRYIFKNEKRVGIQELGPRFTLKLRSLQKGTFDSKFGEYEWVHKRDDQCVELHVFFVPDEQWNSKLNKVSVEAIDSFISAGFIRVYPDINLKAMRDELGALLAPDKATDRYCFLKCVGRSLALVKAKQEKDLKVKSFAPPYSPYPELYLLPVKENASHLCSRSLNPHTVFYNTDSQRGYPPFAPGQTKEPTKFPLIKQGPQQCILDQSLEEREEDSPGCEDSFWPTAHNMYRSVQEELVVKQHGEKPRKRLPSKIVPINQNPTKMEKMDKKTCYKNITRDSGVPESLEDSDNGVVLSQGRKSKQSQTLKSTIKKPINQFPVGSLVSPAKDDSAPSAPSLALHIAKNTPTQLTNRDELLKEIRLVKEERKQLARTRQELLRKGKDLLALNRHRRNQARDRWKRKYFDTKKAAAPVEDTLRSLCQELEMFYDKLFQQLQAREGRNRQRRAGKPSSTKNELIIQIMTESCEIDNLKINLDDTKMKLATEMKLRKQAATEMQTLKAELLQKKSQCSSTGPLTASTGLGLHLSTSNPV</sequence>
<dbReference type="Gene3D" id="3.40.50.10480">
    <property type="entry name" value="Probable brix-domain ribosomal biogenesis protein"/>
    <property type="match status" value="1"/>
</dbReference>
<name>A0AAD9E5Q6_9TELE</name>
<dbReference type="Proteomes" id="UP001239994">
    <property type="component" value="Unassembled WGS sequence"/>
</dbReference>
<organism evidence="14 15">
    <name type="scientific">Electrophorus voltai</name>
    <dbReference type="NCBI Taxonomy" id="2609070"/>
    <lineage>
        <taxon>Eukaryota</taxon>
        <taxon>Metazoa</taxon>
        <taxon>Chordata</taxon>
        <taxon>Craniata</taxon>
        <taxon>Vertebrata</taxon>
        <taxon>Euteleostomi</taxon>
        <taxon>Actinopterygii</taxon>
        <taxon>Neopterygii</taxon>
        <taxon>Teleostei</taxon>
        <taxon>Ostariophysi</taxon>
        <taxon>Gymnotiformes</taxon>
        <taxon>Gymnotoidei</taxon>
        <taxon>Gymnotidae</taxon>
        <taxon>Electrophorus</taxon>
    </lineage>
</organism>
<evidence type="ECO:0000256" key="5">
    <source>
        <dbReference type="ARBA" id="ARBA00022801"/>
    </source>
</evidence>
<evidence type="ECO:0000256" key="12">
    <source>
        <dbReference type="SAM" id="SignalP"/>
    </source>
</evidence>
<proteinExistence type="inferred from homology"/>
<dbReference type="GO" id="GO:0004531">
    <property type="term" value="F:deoxyribonuclease II activity"/>
    <property type="evidence" value="ECO:0007669"/>
    <property type="project" value="UniProtKB-EC"/>
</dbReference>
<dbReference type="InterPro" id="IPR031478">
    <property type="entry name" value="SPATA1_C"/>
</dbReference>
<comment type="caution">
    <text evidence="14">The sequence shown here is derived from an EMBL/GenBank/DDBJ whole genome shotgun (WGS) entry which is preliminary data.</text>
</comment>
<dbReference type="InterPro" id="IPR039062">
    <property type="entry name" value="SPAT1"/>
</dbReference>
<evidence type="ECO:0000256" key="6">
    <source>
        <dbReference type="ARBA" id="ARBA00037314"/>
    </source>
</evidence>
<accession>A0AAD9E5Q6</accession>
<feature type="signal peptide" evidence="12">
    <location>
        <begin position="1"/>
        <end position="23"/>
    </location>
</feature>
<evidence type="ECO:0000256" key="9">
    <source>
        <dbReference type="ARBA" id="ARBA00043178"/>
    </source>
</evidence>
<dbReference type="InterPro" id="IPR004947">
    <property type="entry name" value="DNase_II"/>
</dbReference>
<evidence type="ECO:0000256" key="2">
    <source>
        <dbReference type="ARBA" id="ARBA00004604"/>
    </source>
</evidence>
<dbReference type="Pfam" id="PF03265">
    <property type="entry name" value="DNase_II"/>
    <property type="match status" value="1"/>
</dbReference>
<dbReference type="FunFam" id="3.40.50.10480:FF:000002">
    <property type="entry name" value="Ribosome production factor 1"/>
    <property type="match status" value="1"/>
</dbReference>
<dbReference type="PANTHER" id="PTHR14421:SF3">
    <property type="entry name" value="SPERMATOGENESIS-ASSOCIATED PROTEIN 1"/>
    <property type="match status" value="1"/>
</dbReference>
<feature type="coiled-coil region" evidence="10">
    <location>
        <begin position="899"/>
        <end position="926"/>
    </location>
</feature>
<dbReference type="EMBL" id="JAROKS010000002">
    <property type="protein sequence ID" value="KAK1806011.1"/>
    <property type="molecule type" value="Genomic_DNA"/>
</dbReference>
<keyword evidence="5" id="KW-0378">Hydrolase</keyword>
<dbReference type="InterPro" id="IPR007109">
    <property type="entry name" value="Brix"/>
</dbReference>
<keyword evidence="15" id="KW-1185">Reference proteome</keyword>
<evidence type="ECO:0000256" key="10">
    <source>
        <dbReference type="SAM" id="Coils"/>
    </source>
</evidence>
<feature type="chain" id="PRO_5041898618" description="Ribosome production factor 1" evidence="12">
    <location>
        <begin position="24"/>
        <end position="1078"/>
    </location>
</feature>
<dbReference type="GO" id="GO:0005730">
    <property type="term" value="C:nucleolus"/>
    <property type="evidence" value="ECO:0007669"/>
    <property type="project" value="UniProtKB-SubCell"/>
</dbReference>
<reference evidence="14" key="1">
    <citation type="submission" date="2023-03" db="EMBL/GenBank/DDBJ databases">
        <title>Electrophorus voltai genome.</title>
        <authorList>
            <person name="Bian C."/>
        </authorList>
    </citation>
    <scope>NUCLEOTIDE SEQUENCE</scope>
    <source>
        <strain evidence="14">CB-2022</strain>
        <tissue evidence="14">Muscle</tissue>
    </source>
</reference>
<dbReference type="PROSITE" id="PS50833">
    <property type="entry name" value="BRIX"/>
    <property type="match status" value="1"/>
</dbReference>
<dbReference type="Pfam" id="PF15743">
    <property type="entry name" value="SPATA1_C"/>
    <property type="match status" value="1"/>
</dbReference>
<evidence type="ECO:0000256" key="1">
    <source>
        <dbReference type="ARBA" id="ARBA00000447"/>
    </source>
</evidence>
<feature type="compositionally biased region" description="Basic and acidic residues" evidence="11">
    <location>
        <begin position="341"/>
        <end position="356"/>
    </location>
</feature>
<evidence type="ECO:0000259" key="13">
    <source>
        <dbReference type="PROSITE" id="PS50833"/>
    </source>
</evidence>
<keyword evidence="12" id="KW-0732">Signal</keyword>
<protein>
    <recommendedName>
        <fullName evidence="7">Ribosome production factor 1</fullName>
        <ecNumber evidence="4">3.1.22.1</ecNumber>
    </recommendedName>
    <alternativeName>
        <fullName evidence="9">Brix domain-containing protein 5</fullName>
    </alternativeName>
    <alternativeName>
        <fullName evidence="8">Ribosome biogenesis protein RPF1</fullName>
    </alternativeName>
</protein>
<gene>
    <name evidence="14" type="ORF">P4O66_013056</name>
</gene>
<dbReference type="Pfam" id="PF04427">
    <property type="entry name" value="Brix"/>
    <property type="match status" value="1"/>
</dbReference>
<feature type="domain" description="Brix" evidence="13">
    <location>
        <begin position="395"/>
        <end position="578"/>
    </location>
</feature>
<dbReference type="GO" id="GO:0006364">
    <property type="term" value="P:rRNA processing"/>
    <property type="evidence" value="ECO:0007669"/>
    <property type="project" value="InterPro"/>
</dbReference>
<evidence type="ECO:0000256" key="7">
    <source>
        <dbReference type="ARBA" id="ARBA00040221"/>
    </source>
</evidence>
<comment type="subcellular location">
    <subcellularLocation>
        <location evidence="2">Nucleus</location>
        <location evidence="2">Nucleolus</location>
    </subcellularLocation>
</comment>
<evidence type="ECO:0000256" key="11">
    <source>
        <dbReference type="SAM" id="MobiDB-lite"/>
    </source>
</evidence>
<dbReference type="GO" id="GO:0019843">
    <property type="term" value="F:rRNA binding"/>
    <property type="evidence" value="ECO:0007669"/>
    <property type="project" value="InterPro"/>
</dbReference>
<dbReference type="PANTHER" id="PTHR14421">
    <property type="entry name" value="SPERMATOGENESIS-ASSOCIATED PROTEIN 1"/>
    <property type="match status" value="1"/>
</dbReference>
<feature type="region of interest" description="Disordered" evidence="11">
    <location>
        <begin position="824"/>
        <end position="855"/>
    </location>
</feature>
<evidence type="ECO:0000256" key="3">
    <source>
        <dbReference type="ARBA" id="ARBA00007527"/>
    </source>
</evidence>
<evidence type="ECO:0000256" key="8">
    <source>
        <dbReference type="ARBA" id="ARBA00042600"/>
    </source>
</evidence>
<comment type="function">
    <text evidence="6">May be required for ribosome biogenesis.</text>
</comment>
<dbReference type="SMART" id="SM00879">
    <property type="entry name" value="Brix"/>
    <property type="match status" value="1"/>
</dbReference>
<dbReference type="AlphaFoldDB" id="A0AAD9E5Q6"/>